<dbReference type="GO" id="GO:0000981">
    <property type="term" value="F:DNA-binding transcription factor activity, RNA polymerase II-specific"/>
    <property type="evidence" value="ECO:0007669"/>
    <property type="project" value="InterPro"/>
</dbReference>
<dbReference type="InterPro" id="IPR036864">
    <property type="entry name" value="Zn2-C6_fun-type_DNA-bd_sf"/>
</dbReference>
<keyword evidence="6" id="KW-1185">Reference proteome</keyword>
<evidence type="ECO:0000313" key="6">
    <source>
        <dbReference type="Proteomes" id="UP000809789"/>
    </source>
</evidence>
<dbReference type="Gene3D" id="4.10.240.10">
    <property type="entry name" value="Zn(2)-C6 fungal-type DNA-binding domain"/>
    <property type="match status" value="1"/>
</dbReference>
<proteinExistence type="predicted"/>
<accession>A0A8K0L763</accession>
<evidence type="ECO:0000256" key="1">
    <source>
        <dbReference type="ARBA" id="ARBA00004123"/>
    </source>
</evidence>
<dbReference type="InterPro" id="IPR021858">
    <property type="entry name" value="Fun_TF"/>
</dbReference>
<comment type="caution">
    <text evidence="5">The sequence shown here is derived from an EMBL/GenBank/DDBJ whole genome shotgun (WGS) entry which is preliminary data.</text>
</comment>
<feature type="compositionally biased region" description="Polar residues" evidence="3">
    <location>
        <begin position="1"/>
        <end position="13"/>
    </location>
</feature>
<dbReference type="GO" id="GO:0008270">
    <property type="term" value="F:zinc ion binding"/>
    <property type="evidence" value="ECO:0007669"/>
    <property type="project" value="InterPro"/>
</dbReference>
<dbReference type="Pfam" id="PF11951">
    <property type="entry name" value="Fungal_trans_2"/>
    <property type="match status" value="1"/>
</dbReference>
<organism evidence="5 6">
    <name type="scientific">Elsinoe batatas</name>
    <dbReference type="NCBI Taxonomy" id="2601811"/>
    <lineage>
        <taxon>Eukaryota</taxon>
        <taxon>Fungi</taxon>
        <taxon>Dikarya</taxon>
        <taxon>Ascomycota</taxon>
        <taxon>Pezizomycotina</taxon>
        <taxon>Dothideomycetes</taxon>
        <taxon>Dothideomycetidae</taxon>
        <taxon>Myriangiales</taxon>
        <taxon>Elsinoaceae</taxon>
        <taxon>Elsinoe</taxon>
    </lineage>
</organism>
<feature type="domain" description="Zn(2)-C6 fungal-type" evidence="4">
    <location>
        <begin position="50"/>
        <end position="80"/>
    </location>
</feature>
<evidence type="ECO:0000259" key="4">
    <source>
        <dbReference type="PROSITE" id="PS50048"/>
    </source>
</evidence>
<feature type="region of interest" description="Disordered" evidence="3">
    <location>
        <begin position="1"/>
        <end position="42"/>
    </location>
</feature>
<evidence type="ECO:0000313" key="5">
    <source>
        <dbReference type="EMBL" id="KAG8630192.1"/>
    </source>
</evidence>
<reference evidence="5" key="1">
    <citation type="submission" date="2021-07" db="EMBL/GenBank/DDBJ databases">
        <title>Elsinoe batatas strain:CRI-CJ2 Genome sequencing and assembly.</title>
        <authorList>
            <person name="Huang L."/>
        </authorList>
    </citation>
    <scope>NUCLEOTIDE SEQUENCE</scope>
    <source>
        <strain evidence="5">CRI-CJ2</strain>
    </source>
</reference>
<dbReference type="Pfam" id="PF00172">
    <property type="entry name" value="Zn_clus"/>
    <property type="match status" value="1"/>
</dbReference>
<dbReference type="SUPFAM" id="SSF57701">
    <property type="entry name" value="Zn2/Cys6 DNA-binding domain"/>
    <property type="match status" value="1"/>
</dbReference>
<dbReference type="CDD" id="cd00067">
    <property type="entry name" value="GAL4"/>
    <property type="match status" value="1"/>
</dbReference>
<dbReference type="AlphaFoldDB" id="A0A8K0L763"/>
<dbReference type="InterPro" id="IPR001138">
    <property type="entry name" value="Zn2Cys6_DnaBD"/>
</dbReference>
<dbReference type="GO" id="GO:0005634">
    <property type="term" value="C:nucleus"/>
    <property type="evidence" value="ECO:0007669"/>
    <property type="project" value="UniProtKB-SubCell"/>
</dbReference>
<name>A0A8K0L763_9PEZI</name>
<dbReference type="PROSITE" id="PS00463">
    <property type="entry name" value="ZN2_CY6_FUNGAL_1"/>
    <property type="match status" value="1"/>
</dbReference>
<evidence type="ECO:0000256" key="3">
    <source>
        <dbReference type="SAM" id="MobiDB-lite"/>
    </source>
</evidence>
<dbReference type="EMBL" id="JAESVG020000002">
    <property type="protein sequence ID" value="KAG8630192.1"/>
    <property type="molecule type" value="Genomic_DNA"/>
</dbReference>
<dbReference type="PANTHER" id="PTHR37534:SF12">
    <property type="entry name" value="ZN(2)-C6 FUNGAL-TYPE DOMAIN-CONTAINING PROTEIN"/>
    <property type="match status" value="1"/>
</dbReference>
<evidence type="ECO:0000256" key="2">
    <source>
        <dbReference type="ARBA" id="ARBA00023242"/>
    </source>
</evidence>
<keyword evidence="2" id="KW-0539">Nucleus</keyword>
<dbReference type="PROSITE" id="PS50048">
    <property type="entry name" value="ZN2_CY6_FUNGAL_2"/>
    <property type="match status" value="1"/>
</dbReference>
<protein>
    <recommendedName>
        <fullName evidence="4">Zn(2)-C6 fungal-type domain-containing protein</fullName>
    </recommendedName>
</protein>
<sequence length="689" mass="76488">MSSSTLSGPSRNTGFAVPARKTNMAAPTTIPSKEPKTAASLKQHKRSRSGCFTCRLRRKKCDEAKPACRACKHLGLRCDYKRPTWWGNSDQRRDQKDYIKNIIKSTQLAKKTAQSLSQSQTMGSATPPGLCHSMSTPEGFSDSVMGSYTHSRAASIDQSPLTSDHSLYTLSPESYFAMTPRHHVAHLPHYSFPSPYDIDVKTERHIFVNDIPTRRDSTISSFSSFQPPPVHSTDHSPVPQDSWSSKPEEFETLKEPLSDDQMGWDFLELPHEQMTPTLDPSVYIDEQDRPLLDHFVDSTSKLLFPVLDATQHGSARAGIVLPALDTNLSFRHCCLSVAGTHKKALEGIQSPESPMTPELDQDIMRHRFATITELCNELNRDENHEQILETTLSMIFFPSCVGSPEDAVLPDIPWHHHLISAKGLIDSLQYPEMLLNGAMGPSGEVPFSMTLFAWIDILGATMRGKSPILADVYRELNIAKRPIGLQGLMGCDDNLMYLISEIACLEERRLEGMDETMLCKYIEILGNQISMNEGAAVGMQIPSQSRDGSLRPRQLMQNLSVVFRLAARIYLCSMVPGFDPTSASMTGLVQAFVDAMAYIPTGQGGFDRSLAWPLLIAGSVASGDGPMKQMFLERYVATENFQDIGSLGRVKDILTDLWPANAVYGGEVGFAPLHWRSVMAQKNWDCLLI</sequence>
<dbReference type="OrthoDB" id="5294180at2759"/>
<feature type="region of interest" description="Disordered" evidence="3">
    <location>
        <begin position="218"/>
        <end position="245"/>
    </location>
</feature>
<dbReference type="PANTHER" id="PTHR37534">
    <property type="entry name" value="TRANSCRIPTIONAL ACTIVATOR PROTEIN UGA3"/>
    <property type="match status" value="1"/>
</dbReference>
<gene>
    <name evidence="5" type="ORF">KVT40_001811</name>
</gene>
<dbReference type="Proteomes" id="UP000809789">
    <property type="component" value="Unassembled WGS sequence"/>
</dbReference>
<dbReference type="SMART" id="SM00066">
    <property type="entry name" value="GAL4"/>
    <property type="match status" value="1"/>
</dbReference>
<comment type="subcellular location">
    <subcellularLocation>
        <location evidence="1">Nucleus</location>
    </subcellularLocation>
</comment>